<evidence type="ECO:0000313" key="2">
    <source>
        <dbReference type="Proteomes" id="UP001596112"/>
    </source>
</evidence>
<sequence>MHTGLAFLGLVLGIRGDAAVLAKPGGIGRPPPLVEHTRTGSPCSVIAYLSAR</sequence>
<evidence type="ECO:0000313" key="1">
    <source>
        <dbReference type="EMBL" id="MFC5813239.1"/>
    </source>
</evidence>
<comment type="caution">
    <text evidence="1">The sequence shown here is derived from an EMBL/GenBank/DDBJ whole genome shotgun (WGS) entry which is preliminary data.</text>
</comment>
<keyword evidence="2" id="KW-1185">Reference proteome</keyword>
<proteinExistence type="predicted"/>
<dbReference type="RefSeq" id="WP_272173193.1">
    <property type="nucleotide sequence ID" value="NZ_JAQOSL010000085.1"/>
</dbReference>
<protein>
    <submittedName>
        <fullName evidence="1">Uncharacterized protein</fullName>
    </submittedName>
</protein>
<dbReference type="EMBL" id="JBHSNZ010000058">
    <property type="protein sequence ID" value="MFC5813239.1"/>
    <property type="molecule type" value="Genomic_DNA"/>
</dbReference>
<gene>
    <name evidence="1" type="ORF">ACFQGO_38045</name>
</gene>
<dbReference type="Proteomes" id="UP001596112">
    <property type="component" value="Unassembled WGS sequence"/>
</dbReference>
<accession>A0ABW1BKF6</accession>
<organism evidence="1 2">
    <name type="scientific">Streptomyces heilongjiangensis</name>
    <dbReference type="NCBI Taxonomy" id="945052"/>
    <lineage>
        <taxon>Bacteria</taxon>
        <taxon>Bacillati</taxon>
        <taxon>Actinomycetota</taxon>
        <taxon>Actinomycetes</taxon>
        <taxon>Kitasatosporales</taxon>
        <taxon>Streptomycetaceae</taxon>
        <taxon>Streptomyces</taxon>
    </lineage>
</organism>
<name>A0ABW1BKF6_9ACTN</name>
<reference evidence="2" key="1">
    <citation type="journal article" date="2019" name="Int. J. Syst. Evol. Microbiol.">
        <title>The Global Catalogue of Microorganisms (GCM) 10K type strain sequencing project: providing services to taxonomists for standard genome sequencing and annotation.</title>
        <authorList>
            <consortium name="The Broad Institute Genomics Platform"/>
            <consortium name="The Broad Institute Genome Sequencing Center for Infectious Disease"/>
            <person name="Wu L."/>
            <person name="Ma J."/>
        </authorList>
    </citation>
    <scope>NUCLEOTIDE SEQUENCE [LARGE SCALE GENOMIC DNA]</scope>
    <source>
        <strain evidence="2">JCM 9918</strain>
    </source>
</reference>